<feature type="non-terminal residue" evidence="3">
    <location>
        <position position="163"/>
    </location>
</feature>
<dbReference type="EMBL" id="UYJE01009738">
    <property type="protein sequence ID" value="VDI76224.1"/>
    <property type="molecule type" value="Genomic_DNA"/>
</dbReference>
<evidence type="ECO:0000256" key="1">
    <source>
        <dbReference type="SAM" id="MobiDB-lite"/>
    </source>
</evidence>
<evidence type="ECO:0000313" key="4">
    <source>
        <dbReference type="Proteomes" id="UP000596742"/>
    </source>
</evidence>
<protein>
    <submittedName>
        <fullName evidence="3">Uncharacterized protein</fullName>
    </submittedName>
</protein>
<dbReference type="AlphaFoldDB" id="A0A8B6HB70"/>
<organism evidence="3 4">
    <name type="scientific">Mytilus galloprovincialis</name>
    <name type="common">Mediterranean mussel</name>
    <dbReference type="NCBI Taxonomy" id="29158"/>
    <lineage>
        <taxon>Eukaryota</taxon>
        <taxon>Metazoa</taxon>
        <taxon>Spiralia</taxon>
        <taxon>Lophotrochozoa</taxon>
        <taxon>Mollusca</taxon>
        <taxon>Bivalvia</taxon>
        <taxon>Autobranchia</taxon>
        <taxon>Pteriomorphia</taxon>
        <taxon>Mytilida</taxon>
        <taxon>Mytiloidea</taxon>
        <taxon>Mytilidae</taxon>
        <taxon>Mytilinae</taxon>
        <taxon>Mytilus</taxon>
    </lineage>
</organism>
<evidence type="ECO:0000256" key="2">
    <source>
        <dbReference type="SAM" id="SignalP"/>
    </source>
</evidence>
<accession>A0A8B6HB70</accession>
<name>A0A8B6HB70_MYTGA</name>
<keyword evidence="4" id="KW-1185">Reference proteome</keyword>
<evidence type="ECO:0000313" key="3">
    <source>
        <dbReference type="EMBL" id="VDI76224.1"/>
    </source>
</evidence>
<feature type="chain" id="PRO_5032504654" evidence="2">
    <location>
        <begin position="19"/>
        <end position="163"/>
    </location>
</feature>
<dbReference type="OrthoDB" id="6195299at2759"/>
<sequence length="163" mass="19509">MKLFMTCILFCITPLAWCDIHEDYRVLRLVNNKMQSQIETILEHQSKQNNRILELERINRFRELEHDDRIRELERTIQMQSIQIQDVHRECIQSKKGTTGLRENSALPLLQKNTTVSKTFEDSKDLTSMEKVHIEMDHLNGRRHEKKDSLGRQNDRKRLLLSR</sequence>
<feature type="region of interest" description="Disordered" evidence="1">
    <location>
        <begin position="139"/>
        <end position="163"/>
    </location>
</feature>
<gene>
    <name evidence="3" type="ORF">MGAL_10B040154</name>
</gene>
<feature type="signal peptide" evidence="2">
    <location>
        <begin position="1"/>
        <end position="18"/>
    </location>
</feature>
<reference evidence="3" key="1">
    <citation type="submission" date="2018-11" db="EMBL/GenBank/DDBJ databases">
        <authorList>
            <person name="Alioto T."/>
            <person name="Alioto T."/>
        </authorList>
    </citation>
    <scope>NUCLEOTIDE SEQUENCE</scope>
</reference>
<proteinExistence type="predicted"/>
<keyword evidence="2" id="KW-0732">Signal</keyword>
<dbReference type="Proteomes" id="UP000596742">
    <property type="component" value="Unassembled WGS sequence"/>
</dbReference>
<comment type="caution">
    <text evidence="3">The sequence shown here is derived from an EMBL/GenBank/DDBJ whole genome shotgun (WGS) entry which is preliminary data.</text>
</comment>